<sequence length="99" mass="10968">MRQRNEKEQLTLHGSLVDSVEIEHTRRQNITTQNTKLLPRGTVTHGQVVVHGMLWGQRIGPDGQRAAAPTDREAAGLHVPARGQVVSPHGDVEMHARSR</sequence>
<dbReference type="Proteomes" id="UP000028045">
    <property type="component" value="Unassembled WGS sequence"/>
</dbReference>
<gene>
    <name evidence="1" type="ORF">S7711_10426</name>
</gene>
<dbReference type="AlphaFoldDB" id="A0A084ASV3"/>
<reference evidence="1 2" key="1">
    <citation type="journal article" date="2014" name="BMC Genomics">
        <title>Comparative genome sequencing reveals chemotype-specific gene clusters in the toxigenic black mold Stachybotrys.</title>
        <authorList>
            <person name="Semeiks J."/>
            <person name="Borek D."/>
            <person name="Otwinowski Z."/>
            <person name="Grishin N.V."/>
        </authorList>
    </citation>
    <scope>NUCLEOTIDE SEQUENCE [LARGE SCALE GENOMIC DNA]</scope>
    <source>
        <strain evidence="2">CBS 109288 / IBT 7711</strain>
    </source>
</reference>
<proteinExistence type="predicted"/>
<name>A0A084ASV3_STACB</name>
<keyword evidence="2" id="KW-1185">Reference proteome</keyword>
<organism evidence="1 2">
    <name type="scientific">Stachybotrys chartarum (strain CBS 109288 / IBT 7711)</name>
    <name type="common">Toxic black mold</name>
    <name type="synonym">Stilbospora chartarum</name>
    <dbReference type="NCBI Taxonomy" id="1280523"/>
    <lineage>
        <taxon>Eukaryota</taxon>
        <taxon>Fungi</taxon>
        <taxon>Dikarya</taxon>
        <taxon>Ascomycota</taxon>
        <taxon>Pezizomycotina</taxon>
        <taxon>Sordariomycetes</taxon>
        <taxon>Hypocreomycetidae</taxon>
        <taxon>Hypocreales</taxon>
        <taxon>Stachybotryaceae</taxon>
        <taxon>Stachybotrys</taxon>
    </lineage>
</organism>
<accession>A0A084ASV3</accession>
<dbReference type="HOGENOM" id="CLU_2321901_0_0_1"/>
<evidence type="ECO:0000313" key="2">
    <source>
        <dbReference type="Proteomes" id="UP000028045"/>
    </source>
</evidence>
<dbReference type="EMBL" id="KL648579">
    <property type="protein sequence ID" value="KEY68382.1"/>
    <property type="molecule type" value="Genomic_DNA"/>
</dbReference>
<protein>
    <submittedName>
        <fullName evidence="1">Uncharacterized protein</fullName>
    </submittedName>
</protein>
<evidence type="ECO:0000313" key="1">
    <source>
        <dbReference type="EMBL" id="KEY68382.1"/>
    </source>
</evidence>